<dbReference type="InterPro" id="IPR034505">
    <property type="entry name" value="Coproporphyrinogen-III_oxidase"/>
</dbReference>
<dbReference type="GO" id="GO:0006779">
    <property type="term" value="P:porphyrin-containing compound biosynthetic process"/>
    <property type="evidence" value="ECO:0007669"/>
    <property type="project" value="TreeGrafter"/>
</dbReference>
<dbReference type="GO" id="GO:0046872">
    <property type="term" value="F:metal ion binding"/>
    <property type="evidence" value="ECO:0007669"/>
    <property type="project" value="UniProtKB-KW"/>
</dbReference>
<dbReference type="InterPro" id="IPR007197">
    <property type="entry name" value="rSAM"/>
</dbReference>
<proteinExistence type="predicted"/>
<dbReference type="Proteomes" id="UP000886787">
    <property type="component" value="Unassembled WGS sequence"/>
</dbReference>
<keyword evidence="4" id="KW-0411">Iron-sulfur</keyword>
<dbReference type="EC" id="1.3.98.3" evidence="6"/>
<evidence type="ECO:0000256" key="1">
    <source>
        <dbReference type="ARBA" id="ARBA00022691"/>
    </source>
</evidence>
<dbReference type="SFLD" id="SFLDF00310">
    <property type="entry name" value="oxygen-independent_coproporphy"/>
    <property type="match status" value="1"/>
</dbReference>
<dbReference type="GO" id="GO:0051989">
    <property type="term" value="F:coproporphyrinogen dehydrogenase activity"/>
    <property type="evidence" value="ECO:0007669"/>
    <property type="project" value="UniProtKB-EC"/>
</dbReference>
<keyword evidence="1" id="KW-0949">S-adenosyl-L-methionine</keyword>
<sequence length="493" mass="55623">MKIYIENHSFHYEIENLVRVFFPNEKLEVIKSCSDGSCRAPYILTRLANEEPGHVTVYAAVAIDGKKQEASQKISRTCSETEDECERVMAVLLYRMLSEQTNVYPPWGILTGVRPVKLLRALTDAYGGGYAQDYFIKKLLVSPDKTQLAAETERVEREILAVSKKNSFSLYISVPFCPSRCSYCSFVSQSVERAAKLIEPYTQLLCKEIAETGRLANRLGLVLETVYIGGGTPTTLSAEQLSRIMETLHTSFAMQTCKEFTVEAGRPDTITYQKLLAIRDGGAGRISINPQSLNDKILAQIGRRHTAKQTLEAFSLARQAGFAHINTDLIAGLPTESVQSFQHTLDTLLSLSPESVTVHTLAMKKSSRLTEEGMRLYREDAATAANMHALCALSLPKHGYRPYYLYRQSRMVGNLENVGWSTKGHEGLYNVFIMDETHTILGCGAGAVTKLKQPSGTYLERIFNYKYPYEYINRFEEMLRRKERLEPFYEHYA</sequence>
<dbReference type="Gene3D" id="3.20.20.70">
    <property type="entry name" value="Aldolase class I"/>
    <property type="match status" value="1"/>
</dbReference>
<dbReference type="NCBIfam" id="TIGR03994">
    <property type="entry name" value="rSAM_HemZ"/>
    <property type="match status" value="1"/>
</dbReference>
<dbReference type="SUPFAM" id="SSF102114">
    <property type="entry name" value="Radical SAM enzymes"/>
    <property type="match status" value="1"/>
</dbReference>
<evidence type="ECO:0000256" key="4">
    <source>
        <dbReference type="ARBA" id="ARBA00023014"/>
    </source>
</evidence>
<reference evidence="6" key="1">
    <citation type="submission" date="2020-10" db="EMBL/GenBank/DDBJ databases">
        <authorList>
            <person name="Gilroy R."/>
        </authorList>
    </citation>
    <scope>NUCLEOTIDE SEQUENCE</scope>
    <source>
        <strain evidence="6">ChiSjej1B19-3389</strain>
    </source>
</reference>
<dbReference type="GO" id="GO:0051539">
    <property type="term" value="F:4 iron, 4 sulfur cluster binding"/>
    <property type="evidence" value="ECO:0007669"/>
    <property type="project" value="TreeGrafter"/>
</dbReference>
<dbReference type="SFLD" id="SFLDG01082">
    <property type="entry name" value="B12-binding_domain_containing"/>
    <property type="match status" value="1"/>
</dbReference>
<dbReference type="GO" id="GO:0005737">
    <property type="term" value="C:cytoplasm"/>
    <property type="evidence" value="ECO:0007669"/>
    <property type="project" value="TreeGrafter"/>
</dbReference>
<dbReference type="Pfam" id="PF04055">
    <property type="entry name" value="Radical_SAM"/>
    <property type="match status" value="1"/>
</dbReference>
<evidence type="ECO:0000256" key="3">
    <source>
        <dbReference type="ARBA" id="ARBA00023004"/>
    </source>
</evidence>
<dbReference type="AlphaFoldDB" id="A0A9D1CV73"/>
<dbReference type="PANTHER" id="PTHR13932">
    <property type="entry name" value="COPROPORPHYRINIGEN III OXIDASE"/>
    <property type="match status" value="1"/>
</dbReference>
<keyword evidence="2" id="KW-0479">Metal-binding</keyword>
<dbReference type="PROSITE" id="PS51918">
    <property type="entry name" value="RADICAL_SAM"/>
    <property type="match status" value="1"/>
</dbReference>
<name>A0A9D1CV73_9FIRM</name>
<dbReference type="PANTHER" id="PTHR13932:SF1">
    <property type="entry name" value="OXYGEN-INDEPENDENT COPROPORPHYRINOGEN-III OXIDASE-LIKE PROTEIN HEMZ"/>
    <property type="match status" value="1"/>
</dbReference>
<dbReference type="InterPro" id="IPR013785">
    <property type="entry name" value="Aldolase_TIM"/>
</dbReference>
<gene>
    <name evidence="6" type="primary">hemZ</name>
    <name evidence="6" type="ORF">IAD32_02640</name>
</gene>
<reference evidence="6" key="2">
    <citation type="journal article" date="2021" name="PeerJ">
        <title>Extensive microbial diversity within the chicken gut microbiome revealed by metagenomics and culture.</title>
        <authorList>
            <person name="Gilroy R."/>
            <person name="Ravi A."/>
            <person name="Getino M."/>
            <person name="Pursley I."/>
            <person name="Horton D.L."/>
            <person name="Alikhan N.F."/>
            <person name="Baker D."/>
            <person name="Gharbi K."/>
            <person name="Hall N."/>
            <person name="Watson M."/>
            <person name="Adriaenssens E.M."/>
            <person name="Foster-Nyarko E."/>
            <person name="Jarju S."/>
            <person name="Secka A."/>
            <person name="Antonio M."/>
            <person name="Oren A."/>
            <person name="Chaudhuri R.R."/>
            <person name="La Ragione R."/>
            <person name="Hildebrand F."/>
            <person name="Pallen M.J."/>
        </authorList>
    </citation>
    <scope>NUCLEOTIDE SEQUENCE</scope>
    <source>
        <strain evidence="6">ChiSjej1B19-3389</strain>
    </source>
</reference>
<dbReference type="InterPro" id="IPR023995">
    <property type="entry name" value="HemZ"/>
</dbReference>
<dbReference type="SFLD" id="SFLDS00029">
    <property type="entry name" value="Radical_SAM"/>
    <property type="match status" value="1"/>
</dbReference>
<feature type="domain" description="Radical SAM core" evidence="5">
    <location>
        <begin position="162"/>
        <end position="401"/>
    </location>
</feature>
<dbReference type="InterPro" id="IPR058240">
    <property type="entry name" value="rSAM_sf"/>
</dbReference>
<comment type="caution">
    <text evidence="6">The sequence shown here is derived from an EMBL/GenBank/DDBJ whole genome shotgun (WGS) entry which is preliminary data.</text>
</comment>
<keyword evidence="6" id="KW-0560">Oxidoreductase</keyword>
<evidence type="ECO:0000313" key="6">
    <source>
        <dbReference type="EMBL" id="HIQ80165.1"/>
    </source>
</evidence>
<dbReference type="InterPro" id="IPR006638">
    <property type="entry name" value="Elp3/MiaA/NifB-like_rSAM"/>
</dbReference>
<evidence type="ECO:0000313" key="7">
    <source>
        <dbReference type="Proteomes" id="UP000886787"/>
    </source>
</evidence>
<accession>A0A9D1CV73</accession>
<dbReference type="CDD" id="cd01335">
    <property type="entry name" value="Radical_SAM"/>
    <property type="match status" value="1"/>
</dbReference>
<organism evidence="6 7">
    <name type="scientific">Candidatus Scatavimonas merdigallinarum</name>
    <dbReference type="NCBI Taxonomy" id="2840914"/>
    <lineage>
        <taxon>Bacteria</taxon>
        <taxon>Bacillati</taxon>
        <taxon>Bacillota</taxon>
        <taxon>Clostridia</taxon>
        <taxon>Eubacteriales</taxon>
        <taxon>Oscillospiraceae</taxon>
        <taxon>Oscillospiraceae incertae sedis</taxon>
        <taxon>Candidatus Scatavimonas</taxon>
    </lineage>
</organism>
<keyword evidence="3" id="KW-0408">Iron</keyword>
<evidence type="ECO:0000256" key="2">
    <source>
        <dbReference type="ARBA" id="ARBA00022723"/>
    </source>
</evidence>
<evidence type="ECO:0000259" key="5">
    <source>
        <dbReference type="PROSITE" id="PS51918"/>
    </source>
</evidence>
<dbReference type="EMBL" id="DVFW01000018">
    <property type="protein sequence ID" value="HIQ80165.1"/>
    <property type="molecule type" value="Genomic_DNA"/>
</dbReference>
<protein>
    <submittedName>
        <fullName evidence="6">Coproporphyrinogen dehydrogenase HemZ</fullName>
        <ecNumber evidence="6">1.3.98.3</ecNumber>
    </submittedName>
</protein>
<dbReference type="SMART" id="SM00729">
    <property type="entry name" value="Elp3"/>
    <property type="match status" value="1"/>
</dbReference>
<dbReference type="SFLD" id="SFLDG01065">
    <property type="entry name" value="anaerobic_coproporphyrinogen-I"/>
    <property type="match status" value="1"/>
</dbReference>